<dbReference type="EMBL" id="PCVC01000047">
    <property type="protein sequence ID" value="PIQ66914.1"/>
    <property type="molecule type" value="Genomic_DNA"/>
</dbReference>
<dbReference type="AlphaFoldDB" id="A0A2H0K967"/>
<sequence length="72" mass="8205">RIVGSGRFVFLATEKNGQEIQVWDISDSSNLSRIKNYNLSQISKLGIDYENNFLYAVGQTTPNFQMIYSPNI</sequence>
<accession>A0A2H0K967</accession>
<comment type="caution">
    <text evidence="1">The sequence shown here is derived from an EMBL/GenBank/DDBJ whole genome shotgun (WGS) entry which is preliminary data.</text>
</comment>
<name>A0A2H0K967_9BACT</name>
<reference evidence="1 2" key="1">
    <citation type="submission" date="2017-09" db="EMBL/GenBank/DDBJ databases">
        <title>Depth-based differentiation of microbial function through sediment-hosted aquifers and enrichment of novel symbionts in the deep terrestrial subsurface.</title>
        <authorList>
            <person name="Probst A.J."/>
            <person name="Ladd B."/>
            <person name="Jarett J.K."/>
            <person name="Geller-Mcgrath D.E."/>
            <person name="Sieber C.M."/>
            <person name="Emerson J.B."/>
            <person name="Anantharaman K."/>
            <person name="Thomas B.C."/>
            <person name="Malmstrom R."/>
            <person name="Stieglmeier M."/>
            <person name="Klingl A."/>
            <person name="Woyke T."/>
            <person name="Ryan C.M."/>
            <person name="Banfield J.F."/>
        </authorList>
    </citation>
    <scope>NUCLEOTIDE SEQUENCE [LARGE SCALE GENOMIC DNA]</scope>
    <source>
        <strain evidence="1">CG11_big_fil_rev_8_21_14_0_20_40_24</strain>
    </source>
</reference>
<gene>
    <name evidence="1" type="ORF">COV95_01530</name>
</gene>
<evidence type="ECO:0000313" key="2">
    <source>
        <dbReference type="Proteomes" id="UP000229834"/>
    </source>
</evidence>
<organism evidence="1 2">
    <name type="scientific">Candidatus Zambryskibacteria bacterium CG11_big_fil_rev_8_21_14_0_20_40_24</name>
    <dbReference type="NCBI Taxonomy" id="1975116"/>
    <lineage>
        <taxon>Bacteria</taxon>
        <taxon>Candidatus Zambryskiibacteriota</taxon>
    </lineage>
</organism>
<protein>
    <submittedName>
        <fullName evidence="1">Uncharacterized protein</fullName>
    </submittedName>
</protein>
<feature type="non-terminal residue" evidence="1">
    <location>
        <position position="1"/>
    </location>
</feature>
<dbReference type="Proteomes" id="UP000229834">
    <property type="component" value="Unassembled WGS sequence"/>
</dbReference>
<proteinExistence type="predicted"/>
<evidence type="ECO:0000313" key="1">
    <source>
        <dbReference type="EMBL" id="PIQ66914.1"/>
    </source>
</evidence>